<dbReference type="InterPro" id="IPR045584">
    <property type="entry name" value="Pilin-like"/>
</dbReference>
<reference evidence="4 5" key="1">
    <citation type="submission" date="2017-04" db="EMBL/GenBank/DDBJ databases">
        <authorList>
            <person name="Afonso C.L."/>
            <person name="Miller P.J."/>
            <person name="Scott M.A."/>
            <person name="Spackman E."/>
            <person name="Goraichik I."/>
            <person name="Dimitrov K.M."/>
            <person name="Suarez D.L."/>
            <person name="Swayne D.E."/>
        </authorList>
    </citation>
    <scope>NUCLEOTIDE SEQUENCE [LARGE SCALE GENOMIC DNA]</scope>
    <source>
        <strain evidence="4 5">DSM 13146</strain>
    </source>
</reference>
<dbReference type="Pfam" id="PF07963">
    <property type="entry name" value="N_methyl"/>
    <property type="match status" value="1"/>
</dbReference>
<proteinExistence type="inferred from homology"/>
<name>A0A1W1X6H4_9BACT</name>
<comment type="similarity">
    <text evidence="1">Belongs to the N-Me-Phe pilin family.</text>
</comment>
<dbReference type="AlphaFoldDB" id="A0A1W1X6H4"/>
<keyword evidence="3" id="KW-0812">Transmembrane</keyword>
<dbReference type="PANTHER" id="PTHR30093">
    <property type="entry name" value="GENERAL SECRETION PATHWAY PROTEIN G"/>
    <property type="match status" value="1"/>
</dbReference>
<evidence type="ECO:0000256" key="3">
    <source>
        <dbReference type="SAM" id="Phobius"/>
    </source>
</evidence>
<evidence type="ECO:0000313" key="5">
    <source>
        <dbReference type="Proteomes" id="UP000192783"/>
    </source>
</evidence>
<evidence type="ECO:0000256" key="2">
    <source>
        <dbReference type="ARBA" id="ARBA00022481"/>
    </source>
</evidence>
<dbReference type="PANTHER" id="PTHR30093:SF34">
    <property type="entry name" value="PREPILIN PEPTIDASE-DEPENDENT PROTEIN D"/>
    <property type="match status" value="1"/>
</dbReference>
<dbReference type="RefSeq" id="WP_281247895.1">
    <property type="nucleotide sequence ID" value="NZ_FWXF01000002.1"/>
</dbReference>
<dbReference type="PROSITE" id="PS00409">
    <property type="entry name" value="PROKAR_NTER_METHYL"/>
    <property type="match status" value="1"/>
</dbReference>
<keyword evidence="3" id="KW-1133">Transmembrane helix</keyword>
<keyword evidence="3" id="KW-0472">Membrane</keyword>
<accession>A0A1W1X6H4</accession>
<dbReference type="SUPFAM" id="SSF54523">
    <property type="entry name" value="Pili subunits"/>
    <property type="match status" value="1"/>
</dbReference>
<dbReference type="NCBIfam" id="TIGR02532">
    <property type="entry name" value="IV_pilin_GFxxxE"/>
    <property type="match status" value="1"/>
</dbReference>
<dbReference type="InterPro" id="IPR012902">
    <property type="entry name" value="N_methyl_site"/>
</dbReference>
<evidence type="ECO:0000256" key="1">
    <source>
        <dbReference type="ARBA" id="ARBA00005233"/>
    </source>
</evidence>
<organism evidence="4 5">
    <name type="scientific">Desulfacinum hydrothermale DSM 13146</name>
    <dbReference type="NCBI Taxonomy" id="1121390"/>
    <lineage>
        <taxon>Bacteria</taxon>
        <taxon>Pseudomonadati</taxon>
        <taxon>Thermodesulfobacteriota</taxon>
        <taxon>Syntrophobacteria</taxon>
        <taxon>Syntrophobacterales</taxon>
        <taxon>Syntrophobacteraceae</taxon>
        <taxon>Desulfacinum</taxon>
    </lineage>
</organism>
<keyword evidence="2" id="KW-0488">Methylation</keyword>
<feature type="transmembrane region" description="Helical" evidence="3">
    <location>
        <begin position="12"/>
        <end position="34"/>
    </location>
</feature>
<dbReference type="STRING" id="1121390.SAMN02746041_00701"/>
<gene>
    <name evidence="4" type="ORF">SAMN02746041_00701</name>
</gene>
<keyword evidence="5" id="KW-1185">Reference proteome</keyword>
<sequence>MLIKMKESKGFTLVELMIVVAIIGILAAVAVPFYQRYVAKSRLTSLVFPGLHSIETNISTYFSAKGTWPTLSVVNDLDSFDQDADTTCFDYSGLDAPSSNSFKFGITIDSSDAKCNGLKRLDGMSLTLKAQDTDGKLSWTFEGQLADELGL</sequence>
<dbReference type="Gene3D" id="3.30.700.10">
    <property type="entry name" value="Glycoprotein, Type 4 Pilin"/>
    <property type="match status" value="1"/>
</dbReference>
<dbReference type="EMBL" id="FWXF01000002">
    <property type="protein sequence ID" value="SMC19535.1"/>
    <property type="molecule type" value="Genomic_DNA"/>
</dbReference>
<evidence type="ECO:0000313" key="4">
    <source>
        <dbReference type="EMBL" id="SMC19535.1"/>
    </source>
</evidence>
<dbReference type="Proteomes" id="UP000192783">
    <property type="component" value="Unassembled WGS sequence"/>
</dbReference>
<protein>
    <submittedName>
        <fullName evidence="4">Type IV pilus assembly protein PilA</fullName>
    </submittedName>
</protein>